<dbReference type="PANTHER" id="PTHR44688">
    <property type="entry name" value="DNA-BINDING TRANSCRIPTIONAL ACTIVATOR DEVR_DOSR"/>
    <property type="match status" value="1"/>
</dbReference>
<comment type="caution">
    <text evidence="5">The sequence shown here is derived from an EMBL/GenBank/DDBJ whole genome shotgun (WGS) entry which is preliminary data.</text>
</comment>
<reference evidence="5" key="1">
    <citation type="submission" date="2023-03" db="EMBL/GenBank/DDBJ databases">
        <title>Amycolatopsis taiwanensis NBRC 103393.</title>
        <authorList>
            <person name="Ichikawa N."/>
            <person name="Sato H."/>
            <person name="Tonouchi N."/>
        </authorList>
    </citation>
    <scope>NUCLEOTIDE SEQUENCE</scope>
    <source>
        <strain evidence="5">NBRC 103393</strain>
    </source>
</reference>
<evidence type="ECO:0000259" key="4">
    <source>
        <dbReference type="PROSITE" id="PS50043"/>
    </source>
</evidence>
<accession>A0A9W6QX85</accession>
<dbReference type="AlphaFoldDB" id="A0A9W6QX85"/>
<dbReference type="CDD" id="cd06170">
    <property type="entry name" value="LuxR_C_like"/>
    <property type="match status" value="1"/>
</dbReference>
<dbReference type="InterPro" id="IPR036388">
    <property type="entry name" value="WH-like_DNA-bd_sf"/>
</dbReference>
<keyword evidence="3" id="KW-0804">Transcription</keyword>
<sequence length="229" mass="25539">MAQTRALTCEAIDVALSDAPAKEKRLRLGGVLCRMLGADIFVSYVCDSSGPYADPIQINLSDDMLRAYDRRFRHVDDLTPKLFARRRTSTVTPAGRASEEFVHDFLHRSDMYHGMNYFPAAAAPGSVDLRLWRGRGSTSFTAEDARVLQSFGDLIVRLWPRENPAERGPLTPRETQIAELVAAGQSDKEIISALDISLPTLRTHLRHAFAKTGAPNRAALAAHYLRQRY</sequence>
<dbReference type="PANTHER" id="PTHR44688:SF16">
    <property type="entry name" value="DNA-BINDING TRANSCRIPTIONAL ACTIVATOR DEVR_DOSR"/>
    <property type="match status" value="1"/>
</dbReference>
<proteinExistence type="predicted"/>
<feature type="domain" description="HTH luxR-type" evidence="4">
    <location>
        <begin position="163"/>
        <end position="228"/>
    </location>
</feature>
<keyword evidence="2" id="KW-0238">DNA-binding</keyword>
<dbReference type="GO" id="GO:0003677">
    <property type="term" value="F:DNA binding"/>
    <property type="evidence" value="ECO:0007669"/>
    <property type="project" value="UniProtKB-KW"/>
</dbReference>
<dbReference type="InterPro" id="IPR016032">
    <property type="entry name" value="Sig_transdc_resp-reg_C-effctor"/>
</dbReference>
<dbReference type="SUPFAM" id="SSF46894">
    <property type="entry name" value="C-terminal effector domain of the bipartite response regulators"/>
    <property type="match status" value="1"/>
</dbReference>
<gene>
    <name evidence="5" type="ORF">Atai01_18380</name>
</gene>
<keyword evidence="1" id="KW-0805">Transcription regulation</keyword>
<dbReference type="GO" id="GO:0006355">
    <property type="term" value="P:regulation of DNA-templated transcription"/>
    <property type="evidence" value="ECO:0007669"/>
    <property type="project" value="InterPro"/>
</dbReference>
<evidence type="ECO:0000256" key="1">
    <source>
        <dbReference type="ARBA" id="ARBA00023015"/>
    </source>
</evidence>
<dbReference type="Gene3D" id="1.10.10.10">
    <property type="entry name" value="Winged helix-like DNA-binding domain superfamily/Winged helix DNA-binding domain"/>
    <property type="match status" value="1"/>
</dbReference>
<keyword evidence="6" id="KW-1185">Reference proteome</keyword>
<dbReference type="Proteomes" id="UP001165136">
    <property type="component" value="Unassembled WGS sequence"/>
</dbReference>
<dbReference type="PRINTS" id="PR00038">
    <property type="entry name" value="HTHLUXR"/>
</dbReference>
<evidence type="ECO:0000256" key="3">
    <source>
        <dbReference type="ARBA" id="ARBA00023163"/>
    </source>
</evidence>
<dbReference type="PROSITE" id="PS50043">
    <property type="entry name" value="HTH_LUXR_2"/>
    <property type="match status" value="1"/>
</dbReference>
<evidence type="ECO:0000256" key="2">
    <source>
        <dbReference type="ARBA" id="ARBA00023125"/>
    </source>
</evidence>
<evidence type="ECO:0000313" key="5">
    <source>
        <dbReference type="EMBL" id="GLY65219.1"/>
    </source>
</evidence>
<dbReference type="RefSeq" id="WP_285486502.1">
    <property type="nucleotide sequence ID" value="NZ_BSTI01000003.1"/>
</dbReference>
<dbReference type="Pfam" id="PF00196">
    <property type="entry name" value="GerE"/>
    <property type="match status" value="1"/>
</dbReference>
<dbReference type="SMART" id="SM00421">
    <property type="entry name" value="HTH_LUXR"/>
    <property type="match status" value="1"/>
</dbReference>
<evidence type="ECO:0000313" key="6">
    <source>
        <dbReference type="Proteomes" id="UP001165136"/>
    </source>
</evidence>
<name>A0A9W6QX85_9PSEU</name>
<dbReference type="InterPro" id="IPR000792">
    <property type="entry name" value="Tscrpt_reg_LuxR_C"/>
</dbReference>
<organism evidence="5 6">
    <name type="scientific">Amycolatopsis taiwanensis</name>
    <dbReference type="NCBI Taxonomy" id="342230"/>
    <lineage>
        <taxon>Bacteria</taxon>
        <taxon>Bacillati</taxon>
        <taxon>Actinomycetota</taxon>
        <taxon>Actinomycetes</taxon>
        <taxon>Pseudonocardiales</taxon>
        <taxon>Pseudonocardiaceae</taxon>
        <taxon>Amycolatopsis</taxon>
    </lineage>
</organism>
<dbReference type="EMBL" id="BSTI01000003">
    <property type="protein sequence ID" value="GLY65219.1"/>
    <property type="molecule type" value="Genomic_DNA"/>
</dbReference>
<protein>
    <recommendedName>
        <fullName evidence="4">HTH luxR-type domain-containing protein</fullName>
    </recommendedName>
</protein>